<dbReference type="RefSeq" id="WP_110717391.1">
    <property type="nucleotide sequence ID" value="NZ_PGFS01000001.1"/>
</dbReference>
<feature type="transmembrane region" description="Helical" evidence="9">
    <location>
        <begin position="180"/>
        <end position="199"/>
    </location>
</feature>
<evidence type="ECO:0000313" key="10">
    <source>
        <dbReference type="EMBL" id="MDH4573834.1"/>
    </source>
</evidence>
<dbReference type="PROSITE" id="PS50283">
    <property type="entry name" value="NA_SOLUT_SYMP_3"/>
    <property type="match status" value="1"/>
</dbReference>
<evidence type="ECO:0000256" key="2">
    <source>
        <dbReference type="ARBA" id="ARBA00006434"/>
    </source>
</evidence>
<evidence type="ECO:0000256" key="3">
    <source>
        <dbReference type="ARBA" id="ARBA00022448"/>
    </source>
</evidence>
<evidence type="ECO:0000313" key="11">
    <source>
        <dbReference type="Proteomes" id="UP001162135"/>
    </source>
</evidence>
<dbReference type="InterPro" id="IPR001734">
    <property type="entry name" value="Na/solute_symporter"/>
</dbReference>
<comment type="caution">
    <text evidence="10">The sequence shown here is derived from an EMBL/GenBank/DDBJ whole genome shotgun (WGS) entry which is preliminary data.</text>
</comment>
<evidence type="ECO:0000256" key="6">
    <source>
        <dbReference type="ARBA" id="ARBA00022989"/>
    </source>
</evidence>
<sequence length="467" mass="48733">MMLDLLVVAFYAAGMLLLGCWGMKRARSSDDYLVAGRRLGPGLYLGTLSAVVLGGASTVGTIKLGYVYGLSGLWLCGALGLGLIVLSLVLAKPLAKLKLYTITQLLERRYTPAAKSVSSAVMLAYDLMIAVTSTIAIGTLVTVLFALPSWVGVVIGGTIVVIYSTLGGMWSLTLTDIVQFVIMTVGMIGLMLPLTVHYAGGWDTLVASAAPGHFSLTGIGWSTIVTYFVIYFLGILIGQDIWQRVFTARSTRVARFAGTAAGVYCLIYGAIGALVGVAASVLLPDLADPNNAFAAIAQLALPDGLRGLIVAAAMAAMMSTASAGMLAASTLMTRDLLPALRGGRQSERVSSYRLWTLLMGLVTIVIALLVDDVIGALTIAYNLLVGGMLVPILGALYWRRASNSGAIAAMAAGSLGVIVFMLKDGLLANSPIYAGLAASLASFIVVSLLRPDRSRPVAAETQPEQSA</sequence>
<name>A0ABT6I834_9GAMM</name>
<dbReference type="EMBL" id="PGFS01000001">
    <property type="protein sequence ID" value="MDH4573834.1"/>
    <property type="molecule type" value="Genomic_DNA"/>
</dbReference>
<evidence type="ECO:0000256" key="4">
    <source>
        <dbReference type="ARBA" id="ARBA00022692"/>
    </source>
</evidence>
<feature type="transmembrane region" description="Helical" evidence="9">
    <location>
        <begin position="405"/>
        <end position="422"/>
    </location>
</feature>
<keyword evidence="6 9" id="KW-1133">Transmembrane helix</keyword>
<feature type="transmembrane region" description="Helical" evidence="9">
    <location>
        <begin position="43"/>
        <end position="66"/>
    </location>
</feature>
<comment type="subcellular location">
    <subcellularLocation>
        <location evidence="1">Membrane</location>
        <topology evidence="1">Multi-pass membrane protein</topology>
    </subcellularLocation>
</comment>
<feature type="transmembrane region" description="Helical" evidence="9">
    <location>
        <begin position="219"/>
        <end position="238"/>
    </location>
</feature>
<keyword evidence="7 9" id="KW-0472">Membrane</keyword>
<dbReference type="Gene3D" id="1.20.1730.10">
    <property type="entry name" value="Sodium/glucose cotransporter"/>
    <property type="match status" value="1"/>
</dbReference>
<dbReference type="InterPro" id="IPR050277">
    <property type="entry name" value="Sodium:Solute_Symporter"/>
</dbReference>
<dbReference type="InterPro" id="IPR038377">
    <property type="entry name" value="Na/Glc_symporter_sf"/>
</dbReference>
<evidence type="ECO:0000256" key="7">
    <source>
        <dbReference type="ARBA" id="ARBA00023136"/>
    </source>
</evidence>
<dbReference type="PANTHER" id="PTHR48086">
    <property type="entry name" value="SODIUM/PROLINE SYMPORTER-RELATED"/>
    <property type="match status" value="1"/>
</dbReference>
<feature type="transmembrane region" description="Helical" evidence="9">
    <location>
        <begin position="428"/>
        <end position="449"/>
    </location>
</feature>
<comment type="similarity">
    <text evidence="2 8">Belongs to the sodium:solute symporter (SSF) (TC 2.A.21) family.</text>
</comment>
<evidence type="ECO:0000256" key="8">
    <source>
        <dbReference type="RuleBase" id="RU362091"/>
    </source>
</evidence>
<keyword evidence="5" id="KW-0769">Symport</keyword>
<dbReference type="Pfam" id="PF00474">
    <property type="entry name" value="SSF"/>
    <property type="match status" value="1"/>
</dbReference>
<protein>
    <submittedName>
        <fullName evidence="10">Sodium:solute symporter</fullName>
    </submittedName>
</protein>
<accession>A0ABT6I834</accession>
<reference evidence="10" key="1">
    <citation type="journal article" date="2015" name="Antonie Van Leeuwenhoek">
        <title>Comparative 16S rRNA signatures and multilocus sequence analysis for the genus Salinicola and description of Salinicola acroporae sp. nov., isolated from coral Acropora digitifera.</title>
        <authorList>
            <person name="Lepcha R.T."/>
            <person name="Poddar A."/>
            <person name="Schumann P."/>
            <person name="Das S.K."/>
        </authorList>
    </citation>
    <scope>NUCLEOTIDE SEQUENCE</scope>
    <source>
        <strain evidence="10">S4-41</strain>
    </source>
</reference>
<proteinExistence type="inferred from homology"/>
<evidence type="ECO:0000256" key="1">
    <source>
        <dbReference type="ARBA" id="ARBA00004141"/>
    </source>
</evidence>
<feature type="transmembrane region" description="Helical" evidence="9">
    <location>
        <begin position="308"/>
        <end position="331"/>
    </location>
</feature>
<feature type="transmembrane region" description="Helical" evidence="9">
    <location>
        <begin position="352"/>
        <end position="370"/>
    </location>
</feature>
<keyword evidence="11" id="KW-1185">Reference proteome</keyword>
<dbReference type="Proteomes" id="UP001162135">
    <property type="component" value="Unassembled WGS sequence"/>
</dbReference>
<feature type="transmembrane region" description="Helical" evidence="9">
    <location>
        <begin position="376"/>
        <end position="398"/>
    </location>
</feature>
<feature type="transmembrane region" description="Helical" evidence="9">
    <location>
        <begin position="259"/>
        <end position="283"/>
    </location>
</feature>
<feature type="transmembrane region" description="Helical" evidence="9">
    <location>
        <begin position="72"/>
        <end position="91"/>
    </location>
</feature>
<feature type="transmembrane region" description="Helical" evidence="9">
    <location>
        <begin position="123"/>
        <end position="147"/>
    </location>
</feature>
<feature type="transmembrane region" description="Helical" evidence="9">
    <location>
        <begin position="153"/>
        <end position="173"/>
    </location>
</feature>
<dbReference type="PANTHER" id="PTHR48086:SF7">
    <property type="entry name" value="SODIUM-SOLUTE SYMPORTER-RELATED"/>
    <property type="match status" value="1"/>
</dbReference>
<gene>
    <name evidence="10" type="ORF">CUR86_16335</name>
</gene>
<keyword evidence="4 9" id="KW-0812">Transmembrane</keyword>
<organism evidence="10 11">
    <name type="scientific">Salinicola acroporae</name>
    <dbReference type="NCBI Taxonomy" id="1541440"/>
    <lineage>
        <taxon>Bacteria</taxon>
        <taxon>Pseudomonadati</taxon>
        <taxon>Pseudomonadota</taxon>
        <taxon>Gammaproteobacteria</taxon>
        <taxon>Oceanospirillales</taxon>
        <taxon>Halomonadaceae</taxon>
        <taxon>Salinicola</taxon>
    </lineage>
</organism>
<feature type="transmembrane region" description="Helical" evidence="9">
    <location>
        <begin position="6"/>
        <end position="23"/>
    </location>
</feature>
<evidence type="ECO:0000256" key="5">
    <source>
        <dbReference type="ARBA" id="ARBA00022847"/>
    </source>
</evidence>
<dbReference type="CDD" id="cd11479">
    <property type="entry name" value="SLC5sbd_u3"/>
    <property type="match status" value="1"/>
</dbReference>
<keyword evidence="3" id="KW-0813">Transport</keyword>
<evidence type="ECO:0000256" key="9">
    <source>
        <dbReference type="SAM" id="Phobius"/>
    </source>
</evidence>
<reference evidence="10" key="2">
    <citation type="submission" date="2017-11" db="EMBL/GenBank/DDBJ databases">
        <authorList>
            <person name="Das S.K."/>
        </authorList>
    </citation>
    <scope>NUCLEOTIDE SEQUENCE</scope>
    <source>
        <strain evidence="10">S4-41</strain>
    </source>
</reference>